<gene>
    <name evidence="5" type="ORF">POL72_03720</name>
</gene>
<sequence length="238" mass="25856">MARTSRNDWLDQGLDALRDGGEGALTVDGLCARLGRTKGSFYHHFEDIAAFLAALLARWEERQTSAPIHHAEAGGSPEQKRQRLSAVVRSLDGRLELAVRAWALRDVRAAAVLRRVDACRVDYLASLYTSGGSARGAALVLARLEYAAFIGAQMLFSDLSVDGARSLGLALDRALELLAKDERALRLAEDQSATYSMGARQEDVRGKSRCGKRTLKAEPARSAGCSDPARRSSRGEEK</sequence>
<dbReference type="InterPro" id="IPR001647">
    <property type="entry name" value="HTH_TetR"/>
</dbReference>
<feature type="domain" description="HTH tetR-type" evidence="4">
    <location>
        <begin position="3"/>
        <end position="63"/>
    </location>
</feature>
<dbReference type="RefSeq" id="WP_272093610.1">
    <property type="nucleotide sequence ID" value="NZ_JAQNDK010000001.1"/>
</dbReference>
<accession>A0ABT5BV62</accession>
<feature type="DNA-binding region" description="H-T-H motif" evidence="2">
    <location>
        <begin position="26"/>
        <end position="45"/>
    </location>
</feature>
<dbReference type="SUPFAM" id="SSF46689">
    <property type="entry name" value="Homeodomain-like"/>
    <property type="match status" value="1"/>
</dbReference>
<dbReference type="InterPro" id="IPR009057">
    <property type="entry name" value="Homeodomain-like_sf"/>
</dbReference>
<evidence type="ECO:0000259" key="4">
    <source>
        <dbReference type="PROSITE" id="PS50977"/>
    </source>
</evidence>
<dbReference type="PROSITE" id="PS50977">
    <property type="entry name" value="HTH_TETR_2"/>
    <property type="match status" value="1"/>
</dbReference>
<organism evidence="5 6">
    <name type="scientific">Sorangium atrum</name>
    <dbReference type="NCBI Taxonomy" id="2995308"/>
    <lineage>
        <taxon>Bacteria</taxon>
        <taxon>Pseudomonadati</taxon>
        <taxon>Myxococcota</taxon>
        <taxon>Polyangia</taxon>
        <taxon>Polyangiales</taxon>
        <taxon>Polyangiaceae</taxon>
        <taxon>Sorangium</taxon>
    </lineage>
</organism>
<protein>
    <submittedName>
        <fullName evidence="5">TetR/AcrR family transcriptional regulator</fullName>
    </submittedName>
</protein>
<reference evidence="5 6" key="1">
    <citation type="submission" date="2023-01" db="EMBL/GenBank/DDBJ databases">
        <title>Minimal conservation of predation-associated metabolite biosynthetic gene clusters underscores biosynthetic potential of Myxococcota including descriptions for ten novel species: Archangium lansinium sp. nov., Myxococcus landrumus sp. nov., Nannocystis bai.</title>
        <authorList>
            <person name="Ahearne A."/>
            <person name="Stevens C."/>
            <person name="Dowd S."/>
        </authorList>
    </citation>
    <scope>NUCLEOTIDE SEQUENCE [LARGE SCALE GENOMIC DNA]</scope>
    <source>
        <strain evidence="5 6">WIWO2</strain>
    </source>
</reference>
<proteinExistence type="predicted"/>
<keyword evidence="6" id="KW-1185">Reference proteome</keyword>
<feature type="compositionally biased region" description="Basic and acidic residues" evidence="3">
    <location>
        <begin position="228"/>
        <end position="238"/>
    </location>
</feature>
<evidence type="ECO:0000313" key="6">
    <source>
        <dbReference type="Proteomes" id="UP001217485"/>
    </source>
</evidence>
<dbReference type="Gene3D" id="1.10.357.10">
    <property type="entry name" value="Tetracycline Repressor, domain 2"/>
    <property type="match status" value="1"/>
</dbReference>
<evidence type="ECO:0000256" key="3">
    <source>
        <dbReference type="SAM" id="MobiDB-lite"/>
    </source>
</evidence>
<name>A0ABT5BV62_9BACT</name>
<evidence type="ECO:0000256" key="1">
    <source>
        <dbReference type="ARBA" id="ARBA00023125"/>
    </source>
</evidence>
<evidence type="ECO:0000256" key="2">
    <source>
        <dbReference type="PROSITE-ProRule" id="PRU00335"/>
    </source>
</evidence>
<feature type="region of interest" description="Disordered" evidence="3">
    <location>
        <begin position="194"/>
        <end position="238"/>
    </location>
</feature>
<comment type="caution">
    <text evidence="5">The sequence shown here is derived from an EMBL/GenBank/DDBJ whole genome shotgun (WGS) entry which is preliminary data.</text>
</comment>
<keyword evidence="1 2" id="KW-0238">DNA-binding</keyword>
<dbReference type="Proteomes" id="UP001217485">
    <property type="component" value="Unassembled WGS sequence"/>
</dbReference>
<evidence type="ECO:0000313" key="5">
    <source>
        <dbReference type="EMBL" id="MDC0676836.1"/>
    </source>
</evidence>
<dbReference type="Pfam" id="PF00440">
    <property type="entry name" value="TetR_N"/>
    <property type="match status" value="1"/>
</dbReference>
<dbReference type="EMBL" id="JAQNDK010000001">
    <property type="protein sequence ID" value="MDC0676836.1"/>
    <property type="molecule type" value="Genomic_DNA"/>
</dbReference>